<name>A0A814C8N1_9BILA</name>
<evidence type="ECO:0000313" key="3">
    <source>
        <dbReference type="EMBL" id="CAF3569545.1"/>
    </source>
</evidence>
<reference evidence="2" key="1">
    <citation type="submission" date="2021-02" db="EMBL/GenBank/DDBJ databases">
        <authorList>
            <person name="Nowell W R."/>
        </authorList>
    </citation>
    <scope>NUCLEOTIDE SEQUENCE</scope>
</reference>
<dbReference type="Gene3D" id="6.10.250.3170">
    <property type="match status" value="1"/>
</dbReference>
<dbReference type="EMBL" id="CAJOBE010000104">
    <property type="protein sequence ID" value="CAF3569545.1"/>
    <property type="molecule type" value="Genomic_DNA"/>
</dbReference>
<organism evidence="2 4">
    <name type="scientific">Rotaria sordida</name>
    <dbReference type="NCBI Taxonomy" id="392033"/>
    <lineage>
        <taxon>Eukaryota</taxon>
        <taxon>Metazoa</taxon>
        <taxon>Spiralia</taxon>
        <taxon>Gnathifera</taxon>
        <taxon>Rotifera</taxon>
        <taxon>Eurotatoria</taxon>
        <taxon>Bdelloidea</taxon>
        <taxon>Philodinida</taxon>
        <taxon>Philodinidae</taxon>
        <taxon>Rotaria</taxon>
    </lineage>
</organism>
<protein>
    <submittedName>
        <fullName evidence="2">Uncharacterized protein</fullName>
    </submittedName>
</protein>
<proteinExistence type="predicted"/>
<gene>
    <name evidence="3" type="ORF">FNK824_LOCUS1873</name>
    <name evidence="2" type="ORF">SEV965_LOCUS7476</name>
</gene>
<dbReference type="AlphaFoldDB" id="A0A814C8N1"/>
<sequence length="451" mass="51813">MCINSLMIDNDIIKCLIEDLVDRICLINSSSPIQINSSIYYSSKSIENKFNQSINILNNSIKQLLKYELNTVVNNGQLTTTSNIRHGRYYNPATTIKQINDLKKRLHWIQQRQMIIKQLNINQDKKINETISDVNLLENIWFEHRLKMLDNSIELLKKQEIEEEQQQQQEIHDDLSCARCRIYQRKNDTDNQLLKKLKHIHQVHNEHNYSTSHVQYSTPESDLILSLSKIADGIGHNLNSNISNSSKKLQSTTSITTTITKKKQQQQQQQPKLQSSISLIGGDANKNTKRTMEESRKISNSNFISTNYDLTNKRHKRIASPQSTLSISSTSMTGMISSSSPHEILTPSWRILTNNDFDNVLNTEKCSDQQENEDISDESYIHRHIRCELEQESWITNSPISKNVSLTTNKKSGTLQTSLSVPNGLSTTNQKQYKYRLTPNGVAYTETIDTK</sequence>
<comment type="caution">
    <text evidence="2">The sequence shown here is derived from an EMBL/GenBank/DDBJ whole genome shotgun (WGS) entry which is preliminary data.</text>
</comment>
<feature type="region of interest" description="Disordered" evidence="1">
    <location>
        <begin position="261"/>
        <end position="296"/>
    </location>
</feature>
<accession>A0A814C8N1</accession>
<feature type="compositionally biased region" description="Low complexity" evidence="1">
    <location>
        <begin position="261"/>
        <end position="280"/>
    </location>
</feature>
<dbReference type="Proteomes" id="UP000663889">
    <property type="component" value="Unassembled WGS sequence"/>
</dbReference>
<dbReference type="Proteomes" id="UP000663874">
    <property type="component" value="Unassembled WGS sequence"/>
</dbReference>
<evidence type="ECO:0000256" key="1">
    <source>
        <dbReference type="SAM" id="MobiDB-lite"/>
    </source>
</evidence>
<dbReference type="EMBL" id="CAJNOU010000260">
    <property type="protein sequence ID" value="CAF0936670.1"/>
    <property type="molecule type" value="Genomic_DNA"/>
</dbReference>
<evidence type="ECO:0000313" key="2">
    <source>
        <dbReference type="EMBL" id="CAF0936670.1"/>
    </source>
</evidence>
<evidence type="ECO:0000313" key="4">
    <source>
        <dbReference type="Proteomes" id="UP000663889"/>
    </source>
</evidence>